<dbReference type="CDD" id="cd13120">
    <property type="entry name" value="BF2867_like_N"/>
    <property type="match status" value="1"/>
</dbReference>
<evidence type="ECO:0000259" key="2">
    <source>
        <dbReference type="Pfam" id="PF20243"/>
    </source>
</evidence>
<evidence type="ECO:0000256" key="1">
    <source>
        <dbReference type="SAM" id="SignalP"/>
    </source>
</evidence>
<feature type="chain" id="PRO_5045346093" description="Copper-binding protein MbnP-like domain-containing protein" evidence="1">
    <location>
        <begin position="20"/>
        <end position="256"/>
    </location>
</feature>
<feature type="signal peptide" evidence="1">
    <location>
        <begin position="1"/>
        <end position="19"/>
    </location>
</feature>
<keyword evidence="1" id="KW-0732">Signal</keyword>
<dbReference type="Pfam" id="PF20243">
    <property type="entry name" value="MbnP"/>
    <property type="match status" value="1"/>
</dbReference>
<sequence length="256" mass="27714">MKRFFISAFACPLVFAALALTGCKKDEPAPSQTGTVALAFEQTVGTAPLTLSTQTYTTPSGDQFRVSMFRQYISNVKFNKADGTTYAVPESYYLVDAAVSSSQEVTIKDVPVGDYTGVTFTIGVDSARNVSGVQKGALDPNNNMFWDWNSGYVFTKLEGYSPQSSTGGLVFHIGGFKSPNNTIRTVSPAFPSGTKLLVRNDHNPEIHYNVDVMKMFTGPNIVRFATLSNTMGGPNAVRVANNYTAGMFSVEHIHAN</sequence>
<keyword evidence="4" id="KW-1185">Reference proteome</keyword>
<name>A0ABY4AZM5_9BACT</name>
<proteinExistence type="predicted"/>
<dbReference type="RefSeq" id="WP_243510665.1">
    <property type="nucleotide sequence ID" value="NZ_CP094534.1"/>
</dbReference>
<dbReference type="EMBL" id="CP094534">
    <property type="protein sequence ID" value="UOE32337.1"/>
    <property type="molecule type" value="Genomic_DNA"/>
</dbReference>
<dbReference type="Proteomes" id="UP000831390">
    <property type="component" value="Chromosome"/>
</dbReference>
<evidence type="ECO:0000313" key="3">
    <source>
        <dbReference type="EMBL" id="UOE32337.1"/>
    </source>
</evidence>
<gene>
    <name evidence="3" type="ORF">MTP16_14480</name>
</gene>
<reference evidence="3 4" key="1">
    <citation type="submission" date="2022-03" db="EMBL/GenBank/DDBJ databases">
        <title>Hymenobactersp. isolated from the air.</title>
        <authorList>
            <person name="Won M."/>
            <person name="Kwon S.-W."/>
        </authorList>
    </citation>
    <scope>NUCLEOTIDE SEQUENCE [LARGE SCALE GENOMIC DNA]</scope>
    <source>
        <strain evidence="3 4">KACC 22596</strain>
    </source>
</reference>
<accession>A0ABY4AZM5</accession>
<protein>
    <recommendedName>
        <fullName evidence="2">Copper-binding protein MbnP-like domain-containing protein</fullName>
    </recommendedName>
</protein>
<organism evidence="3 4">
    <name type="scientific">Hymenobacter monticola</name>
    <dbReference type="NCBI Taxonomy" id="1705399"/>
    <lineage>
        <taxon>Bacteria</taxon>
        <taxon>Pseudomonadati</taxon>
        <taxon>Bacteroidota</taxon>
        <taxon>Cytophagia</taxon>
        <taxon>Cytophagales</taxon>
        <taxon>Hymenobacteraceae</taxon>
        <taxon>Hymenobacter</taxon>
    </lineage>
</organism>
<dbReference type="InterPro" id="IPR046863">
    <property type="entry name" value="MbnP-like_dom"/>
</dbReference>
<evidence type="ECO:0000313" key="4">
    <source>
        <dbReference type="Proteomes" id="UP000831390"/>
    </source>
</evidence>
<feature type="domain" description="Copper-binding protein MbnP-like" evidence="2">
    <location>
        <begin position="33"/>
        <end position="221"/>
    </location>
</feature>
<dbReference type="PROSITE" id="PS51257">
    <property type="entry name" value="PROKAR_LIPOPROTEIN"/>
    <property type="match status" value="1"/>
</dbReference>